<dbReference type="AlphaFoldDB" id="A0A381ZU35"/>
<gene>
    <name evidence="1" type="ORF">METZ01_LOCUS145117</name>
</gene>
<protein>
    <submittedName>
        <fullName evidence="1">Uncharacterized protein</fullName>
    </submittedName>
</protein>
<name>A0A381ZU35_9ZZZZ</name>
<dbReference type="EMBL" id="UINC01022505">
    <property type="protein sequence ID" value="SVA92263.1"/>
    <property type="molecule type" value="Genomic_DNA"/>
</dbReference>
<reference evidence="1" key="1">
    <citation type="submission" date="2018-05" db="EMBL/GenBank/DDBJ databases">
        <authorList>
            <person name="Lanie J.A."/>
            <person name="Ng W.-L."/>
            <person name="Kazmierczak K.M."/>
            <person name="Andrzejewski T.M."/>
            <person name="Davidsen T.M."/>
            <person name="Wayne K.J."/>
            <person name="Tettelin H."/>
            <person name="Glass J.I."/>
            <person name="Rusch D."/>
            <person name="Podicherti R."/>
            <person name="Tsui H.-C.T."/>
            <person name="Winkler M.E."/>
        </authorList>
    </citation>
    <scope>NUCLEOTIDE SEQUENCE</scope>
</reference>
<evidence type="ECO:0000313" key="1">
    <source>
        <dbReference type="EMBL" id="SVA92263.1"/>
    </source>
</evidence>
<dbReference type="PROSITE" id="PS51257">
    <property type="entry name" value="PROKAR_LIPOPROTEIN"/>
    <property type="match status" value="1"/>
</dbReference>
<proteinExistence type="predicted"/>
<organism evidence="1">
    <name type="scientific">marine metagenome</name>
    <dbReference type="NCBI Taxonomy" id="408172"/>
    <lineage>
        <taxon>unclassified sequences</taxon>
        <taxon>metagenomes</taxon>
        <taxon>ecological metagenomes</taxon>
    </lineage>
</organism>
<accession>A0A381ZU35</accession>
<sequence>MNRKIISQILLVLFIYTLVGCASGARYSAMIPDDHSILPVP</sequence>